<feature type="compositionally biased region" description="Low complexity" evidence="1">
    <location>
        <begin position="297"/>
        <end position="324"/>
    </location>
</feature>
<proteinExistence type="predicted"/>
<feature type="region of interest" description="Disordered" evidence="1">
    <location>
        <begin position="1594"/>
        <end position="1658"/>
    </location>
</feature>
<comment type="caution">
    <text evidence="3">The sequence shown here is derived from an EMBL/GenBank/DDBJ whole genome shotgun (WGS) entry which is preliminary data.</text>
</comment>
<feature type="compositionally biased region" description="Low complexity" evidence="1">
    <location>
        <begin position="385"/>
        <end position="401"/>
    </location>
</feature>
<feature type="compositionally biased region" description="Basic and acidic residues" evidence="1">
    <location>
        <begin position="1594"/>
        <end position="1607"/>
    </location>
</feature>
<dbReference type="EMBL" id="BAABGL010000002">
    <property type="protein sequence ID" value="GAA4384927.1"/>
    <property type="molecule type" value="Genomic_DNA"/>
</dbReference>
<evidence type="ECO:0000313" key="4">
    <source>
        <dbReference type="Proteomes" id="UP001500642"/>
    </source>
</evidence>
<gene>
    <name evidence="3" type="ORF">GCM10023167_06210</name>
</gene>
<dbReference type="SUPFAM" id="SSF52540">
    <property type="entry name" value="P-loop containing nucleoside triphosphate hydrolases"/>
    <property type="match status" value="1"/>
</dbReference>
<feature type="region of interest" description="Disordered" evidence="1">
    <location>
        <begin position="244"/>
        <end position="486"/>
    </location>
</feature>
<dbReference type="Pfam" id="PF18741">
    <property type="entry name" value="MTES_1575"/>
    <property type="match status" value="1"/>
</dbReference>
<evidence type="ECO:0000313" key="3">
    <source>
        <dbReference type="EMBL" id="GAA4384927.1"/>
    </source>
</evidence>
<feature type="compositionally biased region" description="Low complexity" evidence="1">
    <location>
        <begin position="1608"/>
        <end position="1620"/>
    </location>
</feature>
<organism evidence="3 4">
    <name type="scientific">Brevibacterium pityocampae</name>
    <dbReference type="NCBI Taxonomy" id="506594"/>
    <lineage>
        <taxon>Bacteria</taxon>
        <taxon>Bacillati</taxon>
        <taxon>Actinomycetota</taxon>
        <taxon>Actinomycetes</taxon>
        <taxon>Micrococcales</taxon>
        <taxon>Brevibacteriaceae</taxon>
        <taxon>Brevibacterium</taxon>
    </lineage>
</organism>
<dbReference type="PANTHER" id="PTHR43788">
    <property type="entry name" value="DNA2/NAM7 HELICASE FAMILY MEMBER"/>
    <property type="match status" value="1"/>
</dbReference>
<dbReference type="InterPro" id="IPR049468">
    <property type="entry name" value="Restrct_endonuc-II-like_dom"/>
</dbReference>
<name>A0ABP8J580_9MICO</name>
<dbReference type="Proteomes" id="UP001500642">
    <property type="component" value="Unassembled WGS sequence"/>
</dbReference>
<feature type="compositionally biased region" description="Basic and acidic residues" evidence="1">
    <location>
        <begin position="437"/>
        <end position="457"/>
    </location>
</feature>
<dbReference type="SUPFAM" id="SSF52980">
    <property type="entry name" value="Restriction endonuclease-like"/>
    <property type="match status" value="1"/>
</dbReference>
<dbReference type="InterPro" id="IPR050534">
    <property type="entry name" value="Coronavir_polyprotein_1ab"/>
</dbReference>
<reference evidence="4" key="1">
    <citation type="journal article" date="2019" name="Int. J. Syst. Evol. Microbiol.">
        <title>The Global Catalogue of Microorganisms (GCM) 10K type strain sequencing project: providing services to taxonomists for standard genome sequencing and annotation.</title>
        <authorList>
            <consortium name="The Broad Institute Genomics Platform"/>
            <consortium name="The Broad Institute Genome Sequencing Center for Infectious Disease"/>
            <person name="Wu L."/>
            <person name="Ma J."/>
        </authorList>
    </citation>
    <scope>NUCLEOTIDE SEQUENCE [LARGE SCALE GENOMIC DNA]</scope>
    <source>
        <strain evidence="4">JCM 17808</strain>
    </source>
</reference>
<dbReference type="InterPro" id="IPR027417">
    <property type="entry name" value="P-loop_NTPase"/>
</dbReference>
<dbReference type="RefSeq" id="WP_345029726.1">
    <property type="nucleotide sequence ID" value="NZ_BAABGL010000002.1"/>
</dbReference>
<feature type="compositionally biased region" description="Basic and acidic residues" evidence="1">
    <location>
        <begin position="1637"/>
        <end position="1658"/>
    </location>
</feature>
<dbReference type="Gene3D" id="3.40.50.300">
    <property type="entry name" value="P-loop containing nucleotide triphosphate hydrolases"/>
    <property type="match status" value="3"/>
</dbReference>
<dbReference type="InterPro" id="IPR011335">
    <property type="entry name" value="Restrct_endonuc-II-like"/>
</dbReference>
<protein>
    <recommendedName>
        <fullName evidence="2">Restriction endonuclease type II-like domain-containing protein</fullName>
    </recommendedName>
</protein>
<feature type="compositionally biased region" description="Basic and acidic residues" evidence="1">
    <location>
        <begin position="476"/>
        <end position="486"/>
    </location>
</feature>
<keyword evidence="4" id="KW-1185">Reference proteome</keyword>
<dbReference type="InterPro" id="IPR025103">
    <property type="entry name" value="DUF4011"/>
</dbReference>
<dbReference type="PANTHER" id="PTHR43788:SF8">
    <property type="entry name" value="DNA-BINDING PROTEIN SMUBP-2"/>
    <property type="match status" value="1"/>
</dbReference>
<evidence type="ECO:0000256" key="1">
    <source>
        <dbReference type="SAM" id="MobiDB-lite"/>
    </source>
</evidence>
<dbReference type="Pfam" id="PF13195">
    <property type="entry name" value="DUF4011"/>
    <property type="match status" value="1"/>
</dbReference>
<sequence length="1658" mass="178173">MSYSDSTTQASVGGTFAAWKEQAARIGGRDTMLQYRDSRDGSIELTGAHPSGLAQLLAGRPTRLSSLIRDQELLSDARRRARSIRQKAEQLASERGINTAHLAIGFATWSRDESGGRTDYIAPVMLRHVRLVPRGSRVEDFEIVLDDEITINPALVSYLERHHRVTIDVDEWVEATGNSHGFDAAPVFERLRALAKGIPGLLVNQRLVVSTFANITTPFSGEELPGGHPVLRALAGDDAARRSFGGSAARAPERSVQSHSAPEAPSAGKPPAGGKAARESSAEVSLDEGQPTEPILDADIPGEAPAAPAAASAPAADGAPSGAEKPAVETPGEGAPREGASDDPEAAPADDAKADPIGSDSTDGPDRPDSTEGPEADDSDGPTHAGSATGDSDAADASTADAESDEDSTVDDAPTGSTAVPVGRREQKRAARKHAAERRTPRSASRDDSSGSDRDDTGLDEASAADPGAVSAPTPKPRELPRPLPDRKPQEEFLAIDVDGDQQAVVDAAVMGESVVVDTPPGTGATQVAVAIATTLAHTGRSVLYLAQNSDALGDFASRLERAGLGGFAVDGRMTLTEVHTRLISLIADAERAPRPDLGGLLAKLNDQRAILSEHSESLHRVREPWGVSVLSTMRRLAQLTAEQPGPSTAVRFDSSVVEASEAEREDLRARLIEFSELGAFTLDVEDTVWFGARFASDEDAEAARRVAERAGKKIPALVELVEPLLRQAGLNPARTVDAWGRCLAVLLGVRRTLDRFSPDVYDHNLSDLIAATGSAEYRREHQIEMGMFERNRYKKAAREFLRPGATVDDMHAALLAAAQQRAELRDIAGRDIRPQIPRGLLEADELHQEIVADFRKLEPVLSDTPDGGDLGSMLVEEAQARLQALGEDRDSLADLPARTRIDTELRGRGLGDLLSDLRERRVPHELVGQEFDLAYWATVLKQLAAADPQVGGHDGTELHRVVADYRICDKQYVAAGAARLRYSHGQGWKRAIEEHQDEAQAVRDALRSRHLHVEALSEQAPRVLTALAPVWMMSPFQVPEYFADVPLFDTVIIADAGRMSVTEVLPAIARSKQVIALGDDRLLGPREFSVAVDRRGQRDNASGPSVFGALAEFLPSHRLHTSYRHSPAGLVDLVNRRFYDSTISSLPTALTNEGSGVEFSFVPDALGSPDTATGQVESLDVEVDRVVDLVLKHARTRSRQSLAVVTLTPWHAQRVAAAIQQAIRTYPYVASFFTDPTKEPFVVTDCERIQGMARDAVIFSLGYGRTRQGRVVYNFGALSKPGGERLLAAAVTRARRKLTVVSCFEADDFELARLRHGARVLPGLLADAAAGGRTMPAAGDAERDPLISDIAERLLRSGVYSDEGYEDIDLAVSVSADPTQGMALAVETDGADYAATESIRERERLRAEALARRGWRYLRVWSTDAFVDPQAEADRIFEMWKETVEDRSPQAVLDAARAAAVVVGRQGNRPKLTPGLPLHTYSAEDLDAMVDWIQSDRVSRGDDELKVQLRAALALKGRSRRVESGLDAAVARYRDRYAQAKRSAAPPAEQAGRTEDEVFLPAAGGSVGQSEVMPLYNTGKLREQDLLDAGLRESEQGRRSEEEHAPEAGAAGKSTGAGSENVADGGGAGKHPGKRVAQDGDARDAGESASDRGDARS</sequence>
<feature type="domain" description="Restriction endonuclease type II-like" evidence="2">
    <location>
        <begin position="1368"/>
        <end position="1439"/>
    </location>
</feature>
<evidence type="ECO:0000259" key="2">
    <source>
        <dbReference type="Pfam" id="PF18741"/>
    </source>
</evidence>
<feature type="compositionally biased region" description="Low complexity" evidence="1">
    <location>
        <begin position="260"/>
        <end position="275"/>
    </location>
</feature>
<accession>A0ABP8J580</accession>